<evidence type="ECO:0000313" key="3">
    <source>
        <dbReference type="Proteomes" id="UP000092651"/>
    </source>
</evidence>
<evidence type="ECO:0000256" key="1">
    <source>
        <dbReference type="SAM" id="Phobius"/>
    </source>
</evidence>
<proteinExistence type="predicted"/>
<reference evidence="2 3" key="1">
    <citation type="submission" date="2016-07" db="EMBL/GenBank/DDBJ databases">
        <authorList>
            <person name="Jeong J.-J."/>
            <person name="Kim D.W."/>
            <person name="Sang M.K."/>
            <person name="Choi I.-G."/>
            <person name="Kim K.D."/>
        </authorList>
    </citation>
    <scope>NUCLEOTIDE SEQUENCE [LARGE SCALE GENOMIC DNA]</scope>
    <source>
        <strain evidence="2 3">UTM-3</strain>
    </source>
</reference>
<keyword evidence="1" id="KW-0812">Transmembrane</keyword>
<dbReference type="Proteomes" id="UP000092651">
    <property type="component" value="Unassembled WGS sequence"/>
</dbReference>
<keyword evidence="3" id="KW-1185">Reference proteome</keyword>
<gene>
    <name evidence="2" type="ORF">BBI01_08715</name>
</gene>
<feature type="transmembrane region" description="Helical" evidence="1">
    <location>
        <begin position="44"/>
        <end position="62"/>
    </location>
</feature>
<dbReference type="EMBL" id="MAYH01000023">
    <property type="protein sequence ID" value="OCA72216.1"/>
    <property type="molecule type" value="Genomic_DNA"/>
</dbReference>
<keyword evidence="1" id="KW-0472">Membrane</keyword>
<name>A0A1B8ZKU9_9FLAO</name>
<protein>
    <submittedName>
        <fullName evidence="2">Uncharacterized protein</fullName>
    </submittedName>
</protein>
<keyword evidence="1" id="KW-1133">Transmembrane helix</keyword>
<organism evidence="2 3">
    <name type="scientific">Chryseobacterium artocarpi</name>
    <dbReference type="NCBI Taxonomy" id="1414727"/>
    <lineage>
        <taxon>Bacteria</taxon>
        <taxon>Pseudomonadati</taxon>
        <taxon>Bacteroidota</taxon>
        <taxon>Flavobacteriia</taxon>
        <taxon>Flavobacteriales</taxon>
        <taxon>Weeksellaceae</taxon>
        <taxon>Chryseobacterium group</taxon>
        <taxon>Chryseobacterium</taxon>
    </lineage>
</organism>
<sequence>MGQMIGIPFIFWLLFTLFDFGTIDQLFAIIGISGILINLTKLKNLVLMTILSFFMMLSPIIFKMIQIPIELFDYLVFKLPLSVFIIGYVALIILNARKEKVHSHNTSKLQ</sequence>
<comment type="caution">
    <text evidence="2">The sequence shown here is derived from an EMBL/GenBank/DDBJ whole genome shotgun (WGS) entry which is preliminary data.</text>
</comment>
<dbReference type="AlphaFoldDB" id="A0A1B8ZKU9"/>
<feature type="transmembrane region" description="Helical" evidence="1">
    <location>
        <begin position="12"/>
        <end position="37"/>
    </location>
</feature>
<evidence type="ECO:0000313" key="2">
    <source>
        <dbReference type="EMBL" id="OCA72216.1"/>
    </source>
</evidence>
<accession>A0A1B8ZKU9</accession>
<feature type="transmembrane region" description="Helical" evidence="1">
    <location>
        <begin position="74"/>
        <end position="94"/>
    </location>
</feature>